<evidence type="ECO:0000256" key="2">
    <source>
        <dbReference type="ARBA" id="ARBA00009171"/>
    </source>
</evidence>
<feature type="region of interest" description="Disordered" evidence="8">
    <location>
        <begin position="403"/>
        <end position="472"/>
    </location>
</feature>
<keyword evidence="6" id="KW-0539">Nucleus</keyword>
<dbReference type="InterPro" id="IPR036390">
    <property type="entry name" value="WH_DNA-bd_sf"/>
</dbReference>
<feature type="chain" id="PRO_5034034606" evidence="9">
    <location>
        <begin position="21"/>
        <end position="639"/>
    </location>
</feature>
<dbReference type="SUPFAM" id="SSF144292">
    <property type="entry name" value="occludin/ELL-like"/>
    <property type="match status" value="1"/>
</dbReference>
<dbReference type="InterPro" id="IPR010844">
    <property type="entry name" value="Occludin_ELL"/>
</dbReference>
<evidence type="ECO:0000256" key="5">
    <source>
        <dbReference type="ARBA" id="ARBA00023163"/>
    </source>
</evidence>
<keyword evidence="5" id="KW-0804">Transcription</keyword>
<evidence type="ECO:0000256" key="4">
    <source>
        <dbReference type="ARBA" id="ARBA00023015"/>
    </source>
</evidence>
<comment type="subcellular location">
    <subcellularLocation>
        <location evidence="1">Nucleus</location>
    </subcellularLocation>
</comment>
<dbReference type="InterPro" id="IPR042065">
    <property type="entry name" value="E3_ELL-like"/>
</dbReference>
<dbReference type="PROSITE" id="PS51980">
    <property type="entry name" value="OCEL"/>
    <property type="match status" value="1"/>
</dbReference>
<comment type="similarity">
    <text evidence="2 7">Belongs to the ELL/occludin family.</text>
</comment>
<dbReference type="Pfam" id="PF10390">
    <property type="entry name" value="ELL"/>
    <property type="match status" value="1"/>
</dbReference>
<dbReference type="GO" id="GO:0006368">
    <property type="term" value="P:transcription elongation by RNA polymerase II"/>
    <property type="evidence" value="ECO:0007669"/>
    <property type="project" value="InterPro"/>
</dbReference>
<evidence type="ECO:0000256" key="6">
    <source>
        <dbReference type="ARBA" id="ARBA00023242"/>
    </source>
</evidence>
<sequence length="639" mass="69914">MVSRWCSHFFFLRFYLFIETEREGQRHSQREKQAPCREPDVGLDPRSPGSHPRLQAALNHCATGAALVLSLVLGPHRAGQAGQGLNCLPWGCRPSVGIHALAQNLASALGRKTQRPPPHPPQNPNALALVAGKKVQFRKPAPGATDAVPSRKRATPINLASAIKKNSVGGISGGSGVSQRPFRDRVLHLLALRPYRKAELLLRLQKDGLAQADKDALDGLLQQVANVNAKDGTCTLKDCVYKDVQKDWPGYSEGDQQLLKRMLVRKLCQPQSAVGLPGDPAATSPPREHGSSASPPQKRTQPPDFIDRLTSKKPRISHFTQRAQPAINGKLSAPHGREALLPTPGLLAGTDAHPPPRLEPPRAHDPLADVSNDLGHSGRDCEHGEVAAPAPTTCLSLPLLTDCAQPSRPHGSSSRSKSKKKSKKHKDKERAAEDRHRARLPEHMPSPLGAPPDAPGLNGTCNSSSVPTSTSETPDYLLKYATISSSEQRQSYKNDFNAEYSEYRDLHARIEQITRRFTQLDAQLRQLSQGSEEYETTRGQILQEYRKIKKTNTNYSQEKHRCEYLHSKLAHIKRLIAEPARWGCPCAHDGDGDAEAQWNPPAPRCQQGRLSLSHPPGEEMEGRGQGPALEGRGVGGCLF</sequence>
<feature type="compositionally biased region" description="Basic and acidic residues" evidence="8">
    <location>
        <begin position="26"/>
        <end position="40"/>
    </location>
</feature>
<dbReference type="PANTHER" id="PTHR23288">
    <property type="entry name" value="OCCLUDIN AND RNA POLYMERASE II ELONGATION FACTOR ELL"/>
    <property type="match status" value="1"/>
</dbReference>
<feature type="compositionally biased region" description="Low complexity" evidence="8">
    <location>
        <begin position="406"/>
        <end position="415"/>
    </location>
</feature>
<feature type="domain" description="OCEL" evidence="10">
    <location>
        <begin position="474"/>
        <end position="584"/>
    </location>
</feature>
<evidence type="ECO:0000256" key="3">
    <source>
        <dbReference type="ARBA" id="ARBA00022553"/>
    </source>
</evidence>
<accession>A0A8C0MUF5</accession>
<dbReference type="InterPro" id="IPR031176">
    <property type="entry name" value="ELL/occludin"/>
</dbReference>
<proteinExistence type="inferred from homology"/>
<dbReference type="SUPFAM" id="SSF46785">
    <property type="entry name" value="Winged helix' DNA-binding domain"/>
    <property type="match status" value="1"/>
</dbReference>
<reference evidence="11" key="1">
    <citation type="submission" date="2025-08" db="UniProtKB">
        <authorList>
            <consortium name="Ensembl"/>
        </authorList>
    </citation>
    <scope>IDENTIFICATION</scope>
</reference>
<dbReference type="Gene3D" id="1.10.10.2670">
    <property type="entry name" value="E3 ubiquitin-protein ligase"/>
    <property type="match status" value="1"/>
</dbReference>
<keyword evidence="4" id="KW-0805">Transcription regulation</keyword>
<feature type="compositionally biased region" description="Low complexity" evidence="8">
    <location>
        <begin position="460"/>
        <end position="472"/>
    </location>
</feature>
<dbReference type="FunFam" id="1.10.10.2670:FF:000002">
    <property type="entry name" value="RNA polymerase II elongation factor ELL2"/>
    <property type="match status" value="1"/>
</dbReference>
<dbReference type="Proteomes" id="UP000694429">
    <property type="component" value="Unassembled WGS sequence"/>
</dbReference>
<feature type="compositionally biased region" description="Basic residues" evidence="8">
    <location>
        <begin position="416"/>
        <end position="427"/>
    </location>
</feature>
<name>A0A8C0MUF5_CANLF</name>
<evidence type="ECO:0000313" key="12">
    <source>
        <dbReference type="Proteomes" id="UP000694429"/>
    </source>
</evidence>
<evidence type="ECO:0000256" key="8">
    <source>
        <dbReference type="SAM" id="MobiDB-lite"/>
    </source>
</evidence>
<feature type="region of interest" description="Disordered" evidence="8">
    <location>
        <begin position="595"/>
        <end position="639"/>
    </location>
</feature>
<keyword evidence="3" id="KW-0597">Phosphoprotein</keyword>
<feature type="region of interest" description="Disordered" evidence="8">
    <location>
        <begin position="26"/>
        <end position="52"/>
    </location>
</feature>
<evidence type="ECO:0000259" key="10">
    <source>
        <dbReference type="PROSITE" id="PS51980"/>
    </source>
</evidence>
<dbReference type="Pfam" id="PF07303">
    <property type="entry name" value="Occludin_ELL"/>
    <property type="match status" value="1"/>
</dbReference>
<protein>
    <submittedName>
        <fullName evidence="11">Elongation factor for RNA polymerase II</fullName>
    </submittedName>
</protein>
<organism evidence="11 12">
    <name type="scientific">Canis lupus familiaris</name>
    <name type="common">Dog</name>
    <name type="synonym">Canis familiaris</name>
    <dbReference type="NCBI Taxonomy" id="9615"/>
    <lineage>
        <taxon>Eukaryota</taxon>
        <taxon>Metazoa</taxon>
        <taxon>Chordata</taxon>
        <taxon>Craniata</taxon>
        <taxon>Vertebrata</taxon>
        <taxon>Euteleostomi</taxon>
        <taxon>Mammalia</taxon>
        <taxon>Eutheria</taxon>
        <taxon>Laurasiatheria</taxon>
        <taxon>Carnivora</taxon>
        <taxon>Caniformia</taxon>
        <taxon>Canidae</taxon>
        <taxon>Canis</taxon>
    </lineage>
</organism>
<feature type="signal peptide" evidence="9">
    <location>
        <begin position="1"/>
        <end position="20"/>
    </location>
</feature>
<evidence type="ECO:0000313" key="11">
    <source>
        <dbReference type="Ensembl" id="ENSCAFP00030013307.1"/>
    </source>
</evidence>
<dbReference type="Ensembl" id="ENSCAFT00030015262.1">
    <property type="protein sequence ID" value="ENSCAFP00030013307.1"/>
    <property type="gene ID" value="ENSCAFG00030008004.1"/>
</dbReference>
<keyword evidence="9" id="KW-0732">Signal</keyword>
<evidence type="ECO:0000256" key="9">
    <source>
        <dbReference type="SAM" id="SignalP"/>
    </source>
</evidence>
<feature type="region of interest" description="Disordered" evidence="8">
    <location>
        <begin position="272"/>
        <end position="384"/>
    </location>
</feature>
<dbReference type="InterPro" id="IPR019464">
    <property type="entry name" value="ELL_N"/>
</dbReference>
<gene>
    <name evidence="11" type="primary">ISYNA1</name>
</gene>
<dbReference type="PANTHER" id="PTHR23288:SF9">
    <property type="entry name" value="RNA POLYMERASE II ELONGATION FACTOR ELL"/>
    <property type="match status" value="1"/>
</dbReference>
<dbReference type="GO" id="GO:0042795">
    <property type="term" value="P:snRNA transcription by RNA polymerase II"/>
    <property type="evidence" value="ECO:0007669"/>
    <property type="project" value="UniProtKB-ARBA"/>
</dbReference>
<evidence type="ECO:0000256" key="7">
    <source>
        <dbReference type="PROSITE-ProRule" id="PRU01324"/>
    </source>
</evidence>
<dbReference type="GO" id="GO:0008023">
    <property type="term" value="C:transcription elongation factor complex"/>
    <property type="evidence" value="ECO:0007669"/>
    <property type="project" value="InterPro"/>
</dbReference>
<evidence type="ECO:0000256" key="1">
    <source>
        <dbReference type="ARBA" id="ARBA00004123"/>
    </source>
</evidence>
<feature type="compositionally biased region" description="Polar residues" evidence="8">
    <location>
        <begin position="291"/>
        <end position="300"/>
    </location>
</feature>
<feature type="compositionally biased region" description="Basic and acidic residues" evidence="8">
    <location>
        <begin position="428"/>
        <end position="442"/>
    </location>
</feature>
<dbReference type="Gene3D" id="6.10.140.340">
    <property type="match status" value="1"/>
</dbReference>
<dbReference type="AlphaFoldDB" id="A0A8C0MUF5"/>
<feature type="compositionally biased region" description="Basic and acidic residues" evidence="8">
    <location>
        <begin position="354"/>
        <end position="367"/>
    </location>
</feature>